<gene>
    <name evidence="10" type="ORF">B9J77_03480</name>
</gene>
<evidence type="ECO:0000256" key="7">
    <source>
        <dbReference type="RuleBase" id="RU000320"/>
    </source>
</evidence>
<evidence type="ECO:0000256" key="6">
    <source>
        <dbReference type="ARBA" id="ARBA00023136"/>
    </source>
</evidence>
<proteinExistence type="inferred from homology"/>
<accession>A0A399FXQ2</accession>
<keyword evidence="6 8" id="KW-0472">Membrane</keyword>
<evidence type="ECO:0000256" key="1">
    <source>
        <dbReference type="ARBA" id="ARBA00004651"/>
    </source>
</evidence>
<dbReference type="InterPro" id="IPR050586">
    <property type="entry name" value="CPA3_Na-H_Antiporter_D"/>
</dbReference>
<dbReference type="AlphaFoldDB" id="A0A399FXQ2"/>
<keyword evidence="3" id="KW-1003">Cell membrane</keyword>
<keyword evidence="5 8" id="KW-1133">Transmembrane helix</keyword>
<evidence type="ECO:0000256" key="5">
    <source>
        <dbReference type="ARBA" id="ARBA00022989"/>
    </source>
</evidence>
<feature type="transmembrane region" description="Helical" evidence="8">
    <location>
        <begin position="137"/>
        <end position="162"/>
    </location>
</feature>
<dbReference type="Proteomes" id="UP000266287">
    <property type="component" value="Unassembled WGS sequence"/>
</dbReference>
<evidence type="ECO:0000313" key="11">
    <source>
        <dbReference type="Proteomes" id="UP000266287"/>
    </source>
</evidence>
<keyword evidence="4 7" id="KW-0812">Transmembrane</keyword>
<reference evidence="10 11" key="1">
    <citation type="submission" date="2018-08" db="EMBL/GenBank/DDBJ databases">
        <title>Draft genome of candidate division NPL-UPA2 bacterium Unc8 that adapted to ultra-basic serpentinizing groundwater.</title>
        <authorList>
            <person name="Ishii S."/>
            <person name="Suzuki S."/>
            <person name="Nealson K.H."/>
        </authorList>
    </citation>
    <scope>NUCLEOTIDE SEQUENCE [LARGE SCALE GENOMIC DNA]</scope>
    <source>
        <strain evidence="10">Unc8</strain>
    </source>
</reference>
<comment type="similarity">
    <text evidence="2">Belongs to the CPA3 antiporters (TC 2.A.63) subunit D family.</text>
</comment>
<dbReference type="EMBL" id="NDHY01000006">
    <property type="protein sequence ID" value="RII00199.1"/>
    <property type="molecule type" value="Genomic_DNA"/>
</dbReference>
<evidence type="ECO:0000256" key="2">
    <source>
        <dbReference type="ARBA" id="ARBA00005346"/>
    </source>
</evidence>
<evidence type="ECO:0000256" key="8">
    <source>
        <dbReference type="SAM" id="Phobius"/>
    </source>
</evidence>
<evidence type="ECO:0000313" key="10">
    <source>
        <dbReference type="EMBL" id="RII00199.1"/>
    </source>
</evidence>
<name>A0A399FXQ2_UNCN2</name>
<feature type="transmembrane region" description="Helical" evidence="8">
    <location>
        <begin position="93"/>
        <end position="116"/>
    </location>
</feature>
<dbReference type="Pfam" id="PF00361">
    <property type="entry name" value="Proton_antipo_M"/>
    <property type="match status" value="1"/>
</dbReference>
<dbReference type="PANTHER" id="PTHR42703:SF1">
    <property type="entry name" value="NA(+)_H(+) ANTIPORTER SUBUNIT D1"/>
    <property type="match status" value="1"/>
</dbReference>
<dbReference type="InterPro" id="IPR001750">
    <property type="entry name" value="ND/Mrp_TM"/>
</dbReference>
<comment type="caution">
    <text evidence="10">The sequence shown here is derived from an EMBL/GenBank/DDBJ whole genome shotgun (WGS) entry which is preliminary data.</text>
</comment>
<evidence type="ECO:0000256" key="3">
    <source>
        <dbReference type="ARBA" id="ARBA00022475"/>
    </source>
</evidence>
<feature type="transmembrane region" description="Helical" evidence="8">
    <location>
        <begin position="12"/>
        <end position="34"/>
    </location>
</feature>
<protein>
    <recommendedName>
        <fullName evidence="9">NADH:quinone oxidoreductase/Mrp antiporter transmembrane domain-containing protein</fullName>
    </recommendedName>
</protein>
<sequence length="171" mass="18243">MSFLTMSGLQGAIVHIIHHSMMKSALFLAAGAIIYKTGIRGIDKMAGIGKKMPVTMLVFSIAALSMMGIPPLAGFISKWTLAMGALETGEPVFMVSILLLILSGIMNAIYFVPIIIKAYFGANEYEGGYDDAPPSMLLPMMILALGIIIFGIFTNLSFSAIIPAARALLEP</sequence>
<feature type="domain" description="NADH:quinone oxidoreductase/Mrp antiporter transmembrane" evidence="9">
    <location>
        <begin position="5"/>
        <end position="96"/>
    </location>
</feature>
<feature type="transmembrane region" description="Helical" evidence="8">
    <location>
        <begin position="54"/>
        <end position="73"/>
    </location>
</feature>
<organism evidence="10 11">
    <name type="scientific">candidate division NPL-UPA2 bacterium Unc8</name>
    <dbReference type="NCBI Taxonomy" id="1980939"/>
    <lineage>
        <taxon>Bacteria</taxon>
    </lineage>
</organism>
<dbReference type="PANTHER" id="PTHR42703">
    <property type="entry name" value="NADH DEHYDROGENASE"/>
    <property type="match status" value="1"/>
</dbReference>
<evidence type="ECO:0000256" key="4">
    <source>
        <dbReference type="ARBA" id="ARBA00022692"/>
    </source>
</evidence>
<dbReference type="GO" id="GO:0005886">
    <property type="term" value="C:plasma membrane"/>
    <property type="evidence" value="ECO:0007669"/>
    <property type="project" value="UniProtKB-SubCell"/>
</dbReference>
<comment type="subcellular location">
    <subcellularLocation>
        <location evidence="1">Cell membrane</location>
        <topology evidence="1">Multi-pass membrane protein</topology>
    </subcellularLocation>
    <subcellularLocation>
        <location evidence="7">Membrane</location>
        <topology evidence="7">Multi-pass membrane protein</topology>
    </subcellularLocation>
</comment>
<evidence type="ECO:0000259" key="9">
    <source>
        <dbReference type="Pfam" id="PF00361"/>
    </source>
</evidence>